<organism evidence="4 5">
    <name type="scientific">Symbiodinium natans</name>
    <dbReference type="NCBI Taxonomy" id="878477"/>
    <lineage>
        <taxon>Eukaryota</taxon>
        <taxon>Sar</taxon>
        <taxon>Alveolata</taxon>
        <taxon>Dinophyceae</taxon>
        <taxon>Suessiales</taxon>
        <taxon>Symbiodiniaceae</taxon>
        <taxon>Symbiodinium</taxon>
    </lineage>
</organism>
<evidence type="ECO:0000256" key="2">
    <source>
        <dbReference type="SAM" id="MobiDB-lite"/>
    </source>
</evidence>
<proteinExistence type="predicted"/>
<keyword evidence="5" id="KW-1185">Reference proteome</keyword>
<dbReference type="Pfam" id="PF14608">
    <property type="entry name" value="zf-CCCH_2"/>
    <property type="match status" value="2"/>
</dbReference>
<comment type="caution">
    <text evidence="4">The sequence shown here is derived from an EMBL/GenBank/DDBJ whole genome shotgun (WGS) entry which is preliminary data.</text>
</comment>
<reference evidence="4" key="1">
    <citation type="submission" date="2021-02" db="EMBL/GenBank/DDBJ databases">
        <authorList>
            <person name="Dougan E. K."/>
            <person name="Rhodes N."/>
            <person name="Thang M."/>
            <person name="Chan C."/>
        </authorList>
    </citation>
    <scope>NUCLEOTIDE SEQUENCE</scope>
</reference>
<protein>
    <recommendedName>
        <fullName evidence="3">C3H1-type domain-containing protein</fullName>
    </recommendedName>
</protein>
<feature type="domain" description="C3H1-type" evidence="3">
    <location>
        <begin position="40"/>
        <end position="67"/>
    </location>
</feature>
<dbReference type="Proteomes" id="UP000604046">
    <property type="component" value="Unassembled WGS sequence"/>
</dbReference>
<feature type="zinc finger region" description="C3H1-type" evidence="1">
    <location>
        <begin position="40"/>
        <end position="67"/>
    </location>
</feature>
<dbReference type="EMBL" id="CAJNDS010000329">
    <property type="protein sequence ID" value="CAE7192894.1"/>
    <property type="molecule type" value="Genomic_DNA"/>
</dbReference>
<dbReference type="OrthoDB" id="438553at2759"/>
<feature type="compositionally biased region" description="Basic and acidic residues" evidence="2">
    <location>
        <begin position="161"/>
        <end position="170"/>
    </location>
</feature>
<feature type="region of interest" description="Disordered" evidence="2">
    <location>
        <begin position="114"/>
        <end position="170"/>
    </location>
</feature>
<keyword evidence="1" id="KW-0863">Zinc-finger</keyword>
<dbReference type="InterPro" id="IPR000571">
    <property type="entry name" value="Znf_CCCH"/>
</dbReference>
<accession>A0A812IZT1</accession>
<dbReference type="PROSITE" id="PS50103">
    <property type="entry name" value="ZF_C3H1"/>
    <property type="match status" value="1"/>
</dbReference>
<sequence>MGRGKAKIQVPDCRYGAACTRRDCVFKHPPKPAKSARPVEKSDKVCFAFVAGKCAFGRQCHDKHPDEASCQSIKERYGKIDCQWGRGCRTDGCLYRHPSDEKVGPALTLEAKPQPAVYAQGYKTDDKTDAVKGAGGPAPAPKFSSSSSPARDPLDGLDSGDLPRDLRREE</sequence>
<keyword evidence="1" id="KW-0479">Metal-binding</keyword>
<evidence type="ECO:0000256" key="1">
    <source>
        <dbReference type="PROSITE-ProRule" id="PRU00723"/>
    </source>
</evidence>
<gene>
    <name evidence="4" type="ORF">SNAT2548_LOCUS5185</name>
</gene>
<dbReference type="GO" id="GO:0008270">
    <property type="term" value="F:zinc ion binding"/>
    <property type="evidence" value="ECO:0007669"/>
    <property type="project" value="UniProtKB-KW"/>
</dbReference>
<evidence type="ECO:0000313" key="5">
    <source>
        <dbReference type="Proteomes" id="UP000604046"/>
    </source>
</evidence>
<dbReference type="AlphaFoldDB" id="A0A812IZT1"/>
<evidence type="ECO:0000313" key="4">
    <source>
        <dbReference type="EMBL" id="CAE7192894.1"/>
    </source>
</evidence>
<keyword evidence="1" id="KW-0862">Zinc</keyword>
<name>A0A812IZT1_9DINO</name>
<evidence type="ECO:0000259" key="3">
    <source>
        <dbReference type="PROSITE" id="PS50103"/>
    </source>
</evidence>
<feature type="compositionally biased region" description="Low complexity" evidence="2">
    <location>
        <begin position="141"/>
        <end position="160"/>
    </location>
</feature>
<dbReference type="Gene3D" id="4.10.1000.40">
    <property type="match status" value="1"/>
</dbReference>